<name>A0ABD3YDD5_9GAMM</name>
<comment type="caution">
    <text evidence="1">The sequence shown here is derived from an EMBL/GenBank/DDBJ whole genome shotgun (WGS) entry which is preliminary data.</text>
</comment>
<evidence type="ECO:0008006" key="3">
    <source>
        <dbReference type="Google" id="ProtNLM"/>
    </source>
</evidence>
<protein>
    <recommendedName>
        <fullName evidence="3">Sel1 repeat family protein</fullName>
    </recommendedName>
</protein>
<dbReference type="RefSeq" id="WP_033028466.1">
    <property type="nucleotide sequence ID" value="NZ_JJNZ01000007.1"/>
</dbReference>
<dbReference type="Gene3D" id="1.25.40.10">
    <property type="entry name" value="Tetratricopeptide repeat domain"/>
    <property type="match status" value="1"/>
</dbReference>
<dbReference type="Proteomes" id="UP000027154">
    <property type="component" value="Unassembled WGS sequence"/>
</dbReference>
<dbReference type="SUPFAM" id="SSF81901">
    <property type="entry name" value="HCP-like"/>
    <property type="match status" value="1"/>
</dbReference>
<organism evidence="1 2">
    <name type="scientific">Pseudoalteromonas fuliginea</name>
    <dbReference type="NCBI Taxonomy" id="1872678"/>
    <lineage>
        <taxon>Bacteria</taxon>
        <taxon>Pseudomonadati</taxon>
        <taxon>Pseudomonadota</taxon>
        <taxon>Gammaproteobacteria</taxon>
        <taxon>Alteromonadales</taxon>
        <taxon>Pseudoalteromonadaceae</taxon>
        <taxon>Pseudoalteromonas</taxon>
    </lineage>
</organism>
<evidence type="ECO:0000313" key="2">
    <source>
        <dbReference type="Proteomes" id="UP000027154"/>
    </source>
</evidence>
<proteinExistence type="predicted"/>
<dbReference type="AlphaFoldDB" id="A0ABD3YDD5"/>
<sequence>MVKIISIIIFTWCFVFSSVLRASLFPSIDINSSNLTVEKAAKQCEKSLMHAPDQLEAWCEKAYSLGDWEALYYIGVHTGDGSRYLEEINSRIANNEYSALKKLAWIYRSGHFVKKDLKESARLYELYLLHDNEMNFQTVSAHFELSTIYQKLGMWNKVISHTDYVINYANRTDWEHRAQYIQKQAKASLAENESLNEN</sequence>
<accession>A0ABD3YDD5</accession>
<reference evidence="1 2" key="1">
    <citation type="submission" date="2014-04" db="EMBL/GenBank/DDBJ databases">
        <title>Pseudoalteromonas galatheae sp. nov., isolated from a deep-sea polychaete near Canal Concepcion, Chile.</title>
        <authorList>
            <person name="Machado H.R."/>
            <person name="Gram L."/>
            <person name="Vynne N.G."/>
        </authorList>
    </citation>
    <scope>NUCLEOTIDE SEQUENCE [LARGE SCALE GENOMIC DNA]</scope>
    <source>
        <strain evidence="1 2">KMM216</strain>
    </source>
</reference>
<dbReference type="EMBL" id="JJNZ01000007">
    <property type="protein sequence ID" value="KDC53112.1"/>
    <property type="molecule type" value="Genomic_DNA"/>
</dbReference>
<dbReference type="InterPro" id="IPR011990">
    <property type="entry name" value="TPR-like_helical_dom_sf"/>
</dbReference>
<gene>
    <name evidence="1" type="ORF">DC53_02140</name>
</gene>
<evidence type="ECO:0000313" key="1">
    <source>
        <dbReference type="EMBL" id="KDC53112.1"/>
    </source>
</evidence>